<protein>
    <submittedName>
        <fullName evidence="3">Uncharacterized protein</fullName>
    </submittedName>
</protein>
<proteinExistence type="predicted"/>
<gene>
    <name evidence="4" type="ORF">F383_01220</name>
    <name evidence="3" type="ORF">F383_11519</name>
    <name evidence="6" type="ORF">F383_25552</name>
    <name evidence="5" type="ORF">F383_26305</name>
    <name evidence="7" type="ORF">F383_36468</name>
    <name evidence="2" type="ORF">F383_37155</name>
</gene>
<reference evidence="8" key="2">
    <citation type="submission" date="2014-09" db="EMBL/GenBank/DDBJ databases">
        <authorList>
            <person name="Mudge J."/>
            <person name="Ramaraj T."/>
            <person name="Lindquist I.E."/>
            <person name="Bharti A.K."/>
            <person name="Sundararajan A."/>
            <person name="Cameron C.T."/>
            <person name="Woodward J.E."/>
            <person name="May G.D."/>
            <person name="Brubaker C."/>
            <person name="Broadhvest J."/>
            <person name="Wilkins T.A."/>
        </authorList>
    </citation>
    <scope>NUCLEOTIDE SEQUENCE</scope>
    <source>
        <strain evidence="8">cv. AKA8401</strain>
    </source>
</reference>
<evidence type="ECO:0000256" key="1">
    <source>
        <dbReference type="SAM" id="Phobius"/>
    </source>
</evidence>
<keyword evidence="8" id="KW-1185">Reference proteome</keyword>
<evidence type="ECO:0000313" key="7">
    <source>
        <dbReference type="EMBL" id="KHG30384.1"/>
    </source>
</evidence>
<evidence type="ECO:0000313" key="5">
    <source>
        <dbReference type="EMBL" id="KHG18928.1"/>
    </source>
</evidence>
<evidence type="ECO:0000313" key="2">
    <source>
        <dbReference type="EMBL" id="KHG10033.1"/>
    </source>
</evidence>
<name>A0A0B0NBR2_GOSAR</name>
<keyword evidence="1" id="KW-1133">Transmembrane helix</keyword>
<dbReference type="EMBL" id="KN411747">
    <property type="protein sequence ID" value="KHG18928.1"/>
    <property type="molecule type" value="Genomic_DNA"/>
</dbReference>
<dbReference type="Proteomes" id="UP000032142">
    <property type="component" value="Unassembled WGS sequence"/>
</dbReference>
<keyword evidence="1" id="KW-0472">Membrane</keyword>
<dbReference type="EMBL" id="KN412254">
    <property type="protein sequence ID" value="KHG19132.1"/>
    <property type="molecule type" value="Genomic_DNA"/>
</dbReference>
<dbReference type="EMBL" id="KN393458">
    <property type="protein sequence ID" value="KHG10255.1"/>
    <property type="molecule type" value="Genomic_DNA"/>
</dbReference>
<accession>A0A0B0NBR2</accession>
<evidence type="ECO:0000313" key="8">
    <source>
        <dbReference type="Proteomes" id="UP000032142"/>
    </source>
</evidence>
<evidence type="ECO:0000313" key="4">
    <source>
        <dbReference type="EMBL" id="KHG13222.1"/>
    </source>
</evidence>
<dbReference type="AlphaFoldDB" id="A0A0B0NBR2"/>
<feature type="transmembrane region" description="Helical" evidence="1">
    <location>
        <begin position="12"/>
        <end position="29"/>
    </location>
</feature>
<reference evidence="3" key="1">
    <citation type="submission" date="2014-09" db="EMBL/GenBank/DDBJ databases">
        <title>G. arboreum L. cv. AKA8401 A2 genome assembly version 1.0.</title>
        <authorList>
            <person name="Mudge J."/>
            <person name="Ramaraj T."/>
            <person name="Lindquist I.E."/>
            <person name="Bharti A.K."/>
            <person name="Sundararajan A."/>
            <person name="Cameron C.T."/>
            <person name="Woodward J.E."/>
            <person name="May G.D."/>
            <person name="Brubaker C."/>
            <person name="Broadhvest J."/>
            <person name="Wilkins T.A."/>
        </authorList>
    </citation>
    <scope>NUCLEOTIDE SEQUENCE</scope>
</reference>
<dbReference type="EMBL" id="KN399119">
    <property type="protein sequence ID" value="KHG13222.1"/>
    <property type="molecule type" value="Genomic_DNA"/>
</dbReference>
<sequence length="57" mass="6586">MVSFTWNHACDLATFIFHLSLVYMVSFTWNHACDLATFIFHVALSCLHGVLHLESRM</sequence>
<dbReference type="EMBL" id="KN456447">
    <property type="protein sequence ID" value="KHG30384.1"/>
    <property type="molecule type" value="Genomic_DNA"/>
</dbReference>
<keyword evidence="1" id="KW-0812">Transmembrane</keyword>
<dbReference type="EMBL" id="KN392972">
    <property type="protein sequence ID" value="KHG10033.1"/>
    <property type="molecule type" value="Genomic_DNA"/>
</dbReference>
<evidence type="ECO:0000313" key="3">
    <source>
        <dbReference type="EMBL" id="KHG10255.1"/>
    </source>
</evidence>
<evidence type="ECO:0000313" key="6">
    <source>
        <dbReference type="EMBL" id="KHG19132.1"/>
    </source>
</evidence>
<organism evidence="3 8">
    <name type="scientific">Gossypium arboreum</name>
    <name type="common">Tree cotton</name>
    <name type="synonym">Gossypium nanking</name>
    <dbReference type="NCBI Taxonomy" id="29729"/>
    <lineage>
        <taxon>Eukaryota</taxon>
        <taxon>Viridiplantae</taxon>
        <taxon>Streptophyta</taxon>
        <taxon>Embryophyta</taxon>
        <taxon>Tracheophyta</taxon>
        <taxon>Spermatophyta</taxon>
        <taxon>Magnoliopsida</taxon>
        <taxon>eudicotyledons</taxon>
        <taxon>Gunneridae</taxon>
        <taxon>Pentapetalae</taxon>
        <taxon>rosids</taxon>
        <taxon>malvids</taxon>
        <taxon>Malvales</taxon>
        <taxon>Malvaceae</taxon>
        <taxon>Malvoideae</taxon>
        <taxon>Gossypium</taxon>
    </lineage>
</organism>